<evidence type="ECO:0000313" key="2">
    <source>
        <dbReference type="Proteomes" id="UP000824533"/>
    </source>
</evidence>
<gene>
    <name evidence="1" type="ORF">K1T71_006773</name>
</gene>
<dbReference type="Proteomes" id="UP000824533">
    <property type="component" value="Linkage Group LG11"/>
</dbReference>
<sequence>MIARDVKFHESPNTRKDISKQEPSLLNITKDDDQDFIEIDFTKSNVPVEKRRHEAEEVDNMQDIWSECQEYPAEYDRDESSSRRLQAEQQAEETRHDALDQLRMTTRAPGRPRILRTGSVGRPKKIYQTREVERSVTSTDANEVEDFAGSTEITLKNALKNFVMDIYKTSTCLAMYHIISKNEMEYCVDAEVNFSHSNPGLNSLRLNMKIMSPSILFVALFVLPLLSGISSNKDERRWLVSLMGLVEFDYEDHCEQRANAAWNELIGDNTGLAMKLERDKAFGMFSHQQTKEIQVALTVHALDQNDDVLRRKVKLLLQPGDTLLDIEQWIRLVTFGDTALNKIRFATNYDCGTSTNCTLREFHYNFARQQDEETLQRMKLSWEKNLPDLHDYLEHILPLLRNASKHNNYNSVEEYWDALGEYEAGTLKARELWGNIKYLYLKLHKYVALKLKGADAVGKPLPAHLLRSLNGDDWSNLIESLLPKHAGIYQKIHANLQLKELGGIKAFKQAEELLKALNLGEIDSETFTHSVFNSTCPTTLVDWCKPNKMRVVTCKDVSIGNYIEAHESLMKIKYKQIINLHSNNTYALREAPRYSAIYEAIPGFASLLSINPHALNRAKLYPLETFNYNQNHHRLVLQLIMALRDLPKLNYYLAADEWRIKVLMGSIPYSKIPSSWSEFRKNFSLIESSHADLLGDPYVVFNKPFIGKFMGIILKYQIYQSFAEELISDDSDLVQHIAENNGRLVDTMMQGYGELWPEMVSELLAKRENGLEYTGLTDYYRLLDEYLDHQLDPTLETEYTDDYIDAPEPTPEDNDIPTSDENSKENTKAPEKETHENIIENEIDTGDETMNKFGVETSTVGVLEIKNPVAAGDQTDGVNTKEASYNTYWWIGIAVAIAVVVILIAIIARKRHGHRKQLERQRAVSTA</sequence>
<keyword evidence="2" id="KW-1185">Reference proteome</keyword>
<dbReference type="EMBL" id="CM034397">
    <property type="protein sequence ID" value="KAJ0177900.1"/>
    <property type="molecule type" value="Genomic_DNA"/>
</dbReference>
<protein>
    <submittedName>
        <fullName evidence="1">Uncharacterized protein</fullName>
    </submittedName>
</protein>
<comment type="caution">
    <text evidence="1">The sequence shown here is derived from an EMBL/GenBank/DDBJ whole genome shotgun (WGS) entry which is preliminary data.</text>
</comment>
<proteinExistence type="predicted"/>
<reference evidence="1 2" key="1">
    <citation type="journal article" date="2021" name="Front. Genet.">
        <title>Chromosome-Level Genome Assembly Reveals Significant Gene Expansion in the Toll and IMD Signaling Pathways of Dendrolimus kikuchii.</title>
        <authorList>
            <person name="Zhou J."/>
            <person name="Wu P."/>
            <person name="Xiong Z."/>
            <person name="Liu N."/>
            <person name="Zhao N."/>
            <person name="Ji M."/>
            <person name="Qiu Y."/>
            <person name="Yang B."/>
        </authorList>
    </citation>
    <scope>NUCLEOTIDE SEQUENCE [LARGE SCALE GENOMIC DNA]</scope>
    <source>
        <strain evidence="1">Ann1</strain>
    </source>
</reference>
<evidence type="ECO:0000313" key="1">
    <source>
        <dbReference type="EMBL" id="KAJ0177900.1"/>
    </source>
</evidence>
<name>A0ACC1D1Y6_9NEOP</name>
<accession>A0ACC1D1Y6</accession>
<organism evidence="1 2">
    <name type="scientific">Dendrolimus kikuchii</name>
    <dbReference type="NCBI Taxonomy" id="765133"/>
    <lineage>
        <taxon>Eukaryota</taxon>
        <taxon>Metazoa</taxon>
        <taxon>Ecdysozoa</taxon>
        <taxon>Arthropoda</taxon>
        <taxon>Hexapoda</taxon>
        <taxon>Insecta</taxon>
        <taxon>Pterygota</taxon>
        <taxon>Neoptera</taxon>
        <taxon>Endopterygota</taxon>
        <taxon>Lepidoptera</taxon>
        <taxon>Glossata</taxon>
        <taxon>Ditrysia</taxon>
        <taxon>Bombycoidea</taxon>
        <taxon>Lasiocampidae</taxon>
        <taxon>Dendrolimus</taxon>
    </lineage>
</organism>